<evidence type="ECO:0000256" key="1">
    <source>
        <dbReference type="ARBA" id="ARBA00006432"/>
    </source>
</evidence>
<proteinExistence type="inferred from homology"/>
<feature type="region of interest" description="Disordered" evidence="5">
    <location>
        <begin position="168"/>
        <end position="207"/>
    </location>
</feature>
<dbReference type="GO" id="GO:0006631">
    <property type="term" value="P:fatty acid metabolic process"/>
    <property type="evidence" value="ECO:0007669"/>
    <property type="project" value="UniProtKB-KW"/>
</dbReference>
<gene>
    <name evidence="7" type="ORF">MTIM_53260</name>
</gene>
<keyword evidence="8" id="KW-1185">Reference proteome</keyword>
<organism evidence="7 8">
    <name type="scientific">Mycobacterium timonense</name>
    <dbReference type="NCBI Taxonomy" id="701043"/>
    <lineage>
        <taxon>Bacteria</taxon>
        <taxon>Bacillati</taxon>
        <taxon>Actinomycetota</taxon>
        <taxon>Actinomycetes</taxon>
        <taxon>Mycobacteriales</taxon>
        <taxon>Mycobacteriaceae</taxon>
        <taxon>Mycobacterium</taxon>
        <taxon>Mycobacterium avium complex (MAC)</taxon>
    </lineage>
</organism>
<keyword evidence="4" id="KW-0443">Lipid metabolism</keyword>
<dbReference type="InterPro" id="IPR025110">
    <property type="entry name" value="AMP-bd_C"/>
</dbReference>
<dbReference type="SUPFAM" id="SSF56801">
    <property type="entry name" value="Acetyl-CoA synthetase-like"/>
    <property type="match status" value="1"/>
</dbReference>
<keyword evidence="2" id="KW-0436">Ligase</keyword>
<protein>
    <recommendedName>
        <fullName evidence="6">AMP-binding enzyme C-terminal domain-containing protein</fullName>
    </recommendedName>
</protein>
<accession>A0A7I9ZFT2</accession>
<feature type="domain" description="AMP-binding enzyme C-terminal" evidence="6">
    <location>
        <begin position="97"/>
        <end position="157"/>
    </location>
</feature>
<evidence type="ECO:0000256" key="5">
    <source>
        <dbReference type="SAM" id="MobiDB-lite"/>
    </source>
</evidence>
<keyword evidence="3" id="KW-0276">Fatty acid metabolism</keyword>
<dbReference type="PANTHER" id="PTHR43859:SF4">
    <property type="entry name" value="BUTANOATE--COA LIGASE AAE1-RELATED"/>
    <property type="match status" value="1"/>
</dbReference>
<comment type="similarity">
    <text evidence="1">Belongs to the ATP-dependent AMP-binding enzyme family.</text>
</comment>
<dbReference type="GO" id="GO:0016874">
    <property type="term" value="F:ligase activity"/>
    <property type="evidence" value="ECO:0007669"/>
    <property type="project" value="UniProtKB-KW"/>
</dbReference>
<name>A0A7I9ZFT2_9MYCO</name>
<dbReference type="InterPro" id="IPR042099">
    <property type="entry name" value="ANL_N_sf"/>
</dbReference>
<dbReference type="AlphaFoldDB" id="A0A7I9ZFT2"/>
<evidence type="ECO:0000256" key="2">
    <source>
        <dbReference type="ARBA" id="ARBA00022598"/>
    </source>
</evidence>
<sequence>MREMRESQGRPMCGVEIRLRDDHKKTVPWDGRSAGEIQARGPWITGAYFGDDDPDKFDGGWLRTGDVGRIDPDGYLTLTDRAKDVIKSGGEWISSVELENTLIGHPAIYEAAVVAVPDDKWQERPLALVVVHRGAEVDIDRLRAFLLDKVAKWWIRSGGASCLRFPEQASGNTTRRPYARVTPPASIRSKRPKKSNPLILNSREGIL</sequence>
<dbReference type="EMBL" id="BLLA01000004">
    <property type="protein sequence ID" value="GFG99447.1"/>
    <property type="molecule type" value="Genomic_DNA"/>
</dbReference>
<evidence type="ECO:0000256" key="3">
    <source>
        <dbReference type="ARBA" id="ARBA00022832"/>
    </source>
</evidence>
<dbReference type="Gene3D" id="3.40.50.12780">
    <property type="entry name" value="N-terminal domain of ligase-like"/>
    <property type="match status" value="1"/>
</dbReference>
<comment type="caution">
    <text evidence="7">The sequence shown here is derived from an EMBL/GenBank/DDBJ whole genome shotgun (WGS) entry which is preliminary data.</text>
</comment>
<reference evidence="7 8" key="1">
    <citation type="journal article" date="2019" name="Emerg. Microbes Infect.">
        <title>Comprehensive subspecies identification of 175 nontuberculous mycobacteria species based on 7547 genomic profiles.</title>
        <authorList>
            <person name="Matsumoto Y."/>
            <person name="Kinjo T."/>
            <person name="Motooka D."/>
            <person name="Nabeya D."/>
            <person name="Jung N."/>
            <person name="Uechi K."/>
            <person name="Horii T."/>
            <person name="Iida T."/>
            <person name="Fujita J."/>
            <person name="Nakamura S."/>
        </authorList>
    </citation>
    <scope>NUCLEOTIDE SEQUENCE [LARGE SCALE GENOMIC DNA]</scope>
    <source>
        <strain evidence="7 8">JCM 30726</strain>
    </source>
</reference>
<evidence type="ECO:0000313" key="7">
    <source>
        <dbReference type="EMBL" id="GFG99447.1"/>
    </source>
</evidence>
<evidence type="ECO:0000259" key="6">
    <source>
        <dbReference type="Pfam" id="PF13193"/>
    </source>
</evidence>
<dbReference type="Gene3D" id="3.30.300.30">
    <property type="match status" value="1"/>
</dbReference>
<dbReference type="Proteomes" id="UP000465301">
    <property type="component" value="Unassembled WGS sequence"/>
</dbReference>
<dbReference type="InterPro" id="IPR045851">
    <property type="entry name" value="AMP-bd_C_sf"/>
</dbReference>
<dbReference type="Pfam" id="PF13193">
    <property type="entry name" value="AMP-binding_C"/>
    <property type="match status" value="1"/>
</dbReference>
<evidence type="ECO:0000313" key="8">
    <source>
        <dbReference type="Proteomes" id="UP000465301"/>
    </source>
</evidence>
<evidence type="ECO:0000256" key="4">
    <source>
        <dbReference type="ARBA" id="ARBA00023098"/>
    </source>
</evidence>
<dbReference type="PANTHER" id="PTHR43859">
    <property type="entry name" value="ACYL-ACTIVATING ENZYME"/>
    <property type="match status" value="1"/>
</dbReference>